<dbReference type="SUPFAM" id="SSF53335">
    <property type="entry name" value="S-adenosyl-L-methionine-dependent methyltransferases"/>
    <property type="match status" value="1"/>
</dbReference>
<evidence type="ECO:0000256" key="10">
    <source>
        <dbReference type="ARBA" id="ARBA00031323"/>
    </source>
</evidence>
<dbReference type="Pfam" id="PF01135">
    <property type="entry name" value="PCMT"/>
    <property type="match status" value="1"/>
</dbReference>
<dbReference type="GO" id="GO:0032259">
    <property type="term" value="P:methylation"/>
    <property type="evidence" value="ECO:0007669"/>
    <property type="project" value="UniProtKB-KW"/>
</dbReference>
<sequence length="211" mass="23384">MMIKHELIDKLKSSGVLKSFSIEQALLEIDRSDFVLPENRGDPYADAALSIGYGQTISQPFTVVFMLELLDVKQGNKILDVGTGSGWQASLVAFMSGENGHTYTVEIIPQLSAYAKENVSKYPLITDNLSFYEGNARPGLPDVSKELGGFDRIIAAAEVREVPEAWKEQLKVGGIMVFPKDNGIYRMVRNSETDFDSLFFPGFAFVPFVED</sequence>
<gene>
    <name evidence="12" type="ORF">DEP93_02155</name>
</gene>
<dbReference type="Gene3D" id="3.40.50.150">
    <property type="entry name" value="Vaccinia Virus protein VP39"/>
    <property type="match status" value="1"/>
</dbReference>
<proteinExistence type="inferred from homology"/>
<evidence type="ECO:0000256" key="7">
    <source>
        <dbReference type="ARBA" id="ARBA00022679"/>
    </source>
</evidence>
<dbReference type="GO" id="GO:0004719">
    <property type="term" value="F:protein-L-isoaspartate (D-aspartate) O-methyltransferase activity"/>
    <property type="evidence" value="ECO:0007669"/>
    <property type="project" value="UniProtKB-EC"/>
</dbReference>
<evidence type="ECO:0000313" key="13">
    <source>
        <dbReference type="Proteomes" id="UP000263336"/>
    </source>
</evidence>
<comment type="similarity">
    <text evidence="2">Belongs to the methyltransferase superfamily. L-isoaspartyl/D-aspartyl protein methyltransferase family.</text>
</comment>
<dbReference type="InterPro" id="IPR029063">
    <property type="entry name" value="SAM-dependent_MTases_sf"/>
</dbReference>
<evidence type="ECO:0000256" key="4">
    <source>
        <dbReference type="ARBA" id="ARBA00013346"/>
    </source>
</evidence>
<dbReference type="EC" id="2.1.1.77" evidence="3"/>
<evidence type="ECO:0000256" key="5">
    <source>
        <dbReference type="ARBA" id="ARBA00022490"/>
    </source>
</evidence>
<evidence type="ECO:0000256" key="11">
    <source>
        <dbReference type="ARBA" id="ARBA00031350"/>
    </source>
</evidence>
<dbReference type="CDD" id="cd02440">
    <property type="entry name" value="AdoMet_MTases"/>
    <property type="match status" value="1"/>
</dbReference>
<keyword evidence="7 12" id="KW-0808">Transferase</keyword>
<organism evidence="12 13">
    <name type="scientific">candidate division WWE3 bacterium</name>
    <dbReference type="NCBI Taxonomy" id="2053526"/>
    <lineage>
        <taxon>Bacteria</taxon>
        <taxon>Katanobacteria</taxon>
    </lineage>
</organism>
<dbReference type="AlphaFoldDB" id="A0A3D0ZPQ5"/>
<dbReference type="GO" id="GO:0005737">
    <property type="term" value="C:cytoplasm"/>
    <property type="evidence" value="ECO:0007669"/>
    <property type="project" value="UniProtKB-SubCell"/>
</dbReference>
<protein>
    <recommendedName>
        <fullName evidence="4">Protein-L-isoaspartate O-methyltransferase</fullName>
        <ecNumber evidence="3">2.1.1.77</ecNumber>
    </recommendedName>
    <alternativeName>
        <fullName evidence="11">L-isoaspartyl protein carboxyl methyltransferase</fullName>
    </alternativeName>
    <alternativeName>
        <fullName evidence="9">Protein L-isoaspartyl methyltransferase</fullName>
    </alternativeName>
    <alternativeName>
        <fullName evidence="10">Protein-beta-aspartate methyltransferase</fullName>
    </alternativeName>
</protein>
<dbReference type="EMBL" id="DOZN01000015">
    <property type="protein sequence ID" value="HCC42250.1"/>
    <property type="molecule type" value="Genomic_DNA"/>
</dbReference>
<dbReference type="PANTHER" id="PTHR11579">
    <property type="entry name" value="PROTEIN-L-ISOASPARTATE O-METHYLTRANSFERASE"/>
    <property type="match status" value="1"/>
</dbReference>
<dbReference type="InterPro" id="IPR000682">
    <property type="entry name" value="PCMT"/>
</dbReference>
<evidence type="ECO:0000256" key="2">
    <source>
        <dbReference type="ARBA" id="ARBA00005369"/>
    </source>
</evidence>
<reference evidence="12 13" key="1">
    <citation type="journal article" date="2018" name="Nat. Biotechnol.">
        <title>A standardized bacterial taxonomy based on genome phylogeny substantially revises the tree of life.</title>
        <authorList>
            <person name="Parks D.H."/>
            <person name="Chuvochina M."/>
            <person name="Waite D.W."/>
            <person name="Rinke C."/>
            <person name="Skarshewski A."/>
            <person name="Chaumeil P.A."/>
            <person name="Hugenholtz P."/>
        </authorList>
    </citation>
    <scope>NUCLEOTIDE SEQUENCE [LARGE SCALE GENOMIC DNA]</scope>
    <source>
        <strain evidence="12">UBA11701</strain>
    </source>
</reference>
<accession>A0A3D0ZPQ5</accession>
<evidence type="ECO:0000313" key="12">
    <source>
        <dbReference type="EMBL" id="HCC42250.1"/>
    </source>
</evidence>
<keyword evidence="8" id="KW-0949">S-adenosyl-L-methionine</keyword>
<comment type="subcellular location">
    <subcellularLocation>
        <location evidence="1">Cytoplasm</location>
    </subcellularLocation>
</comment>
<keyword evidence="6 12" id="KW-0489">Methyltransferase</keyword>
<evidence type="ECO:0000256" key="6">
    <source>
        <dbReference type="ARBA" id="ARBA00022603"/>
    </source>
</evidence>
<keyword evidence="5" id="KW-0963">Cytoplasm</keyword>
<evidence type="ECO:0000256" key="8">
    <source>
        <dbReference type="ARBA" id="ARBA00022691"/>
    </source>
</evidence>
<evidence type="ECO:0000256" key="1">
    <source>
        <dbReference type="ARBA" id="ARBA00004496"/>
    </source>
</evidence>
<dbReference type="PANTHER" id="PTHR11579:SF0">
    <property type="entry name" value="PROTEIN-L-ISOASPARTATE(D-ASPARTATE) O-METHYLTRANSFERASE"/>
    <property type="match status" value="1"/>
</dbReference>
<comment type="caution">
    <text evidence="12">The sequence shown here is derived from an EMBL/GenBank/DDBJ whole genome shotgun (WGS) entry which is preliminary data.</text>
</comment>
<evidence type="ECO:0000256" key="3">
    <source>
        <dbReference type="ARBA" id="ARBA00011890"/>
    </source>
</evidence>
<dbReference type="Proteomes" id="UP000263336">
    <property type="component" value="Unassembled WGS sequence"/>
</dbReference>
<name>A0A3D0ZPQ5_UNCKA</name>
<evidence type="ECO:0000256" key="9">
    <source>
        <dbReference type="ARBA" id="ARBA00030757"/>
    </source>
</evidence>